<gene>
    <name evidence="5" type="ORF">GCM10007932_15460</name>
</gene>
<feature type="signal peptide" evidence="2">
    <location>
        <begin position="1"/>
        <end position="23"/>
    </location>
</feature>
<evidence type="ECO:0000256" key="2">
    <source>
        <dbReference type="SAM" id="SignalP"/>
    </source>
</evidence>
<feature type="domain" description="Type II/III secretion system secretin-like" evidence="3">
    <location>
        <begin position="242"/>
        <end position="394"/>
    </location>
</feature>
<dbReference type="InterPro" id="IPR004846">
    <property type="entry name" value="T2SS/T3SS_dom"/>
</dbReference>
<evidence type="ECO:0000259" key="3">
    <source>
        <dbReference type="Pfam" id="PF00263"/>
    </source>
</evidence>
<evidence type="ECO:0000256" key="1">
    <source>
        <dbReference type="RuleBase" id="RU004003"/>
    </source>
</evidence>
<comment type="caution">
    <text evidence="5">The sequence shown here is derived from an EMBL/GenBank/DDBJ whole genome shotgun (WGS) entry which is preliminary data.</text>
</comment>
<feature type="chain" id="PRO_5043618874" evidence="2">
    <location>
        <begin position="24"/>
        <end position="442"/>
    </location>
</feature>
<evidence type="ECO:0000313" key="6">
    <source>
        <dbReference type="Proteomes" id="UP001156690"/>
    </source>
</evidence>
<feature type="domain" description="Pilus formation protein N-terminal" evidence="4">
    <location>
        <begin position="25"/>
        <end position="93"/>
    </location>
</feature>
<dbReference type="InterPro" id="IPR050810">
    <property type="entry name" value="Bact_Secretion_Sys_Channel"/>
</dbReference>
<comment type="similarity">
    <text evidence="1">Belongs to the bacterial secretin family.</text>
</comment>
<protein>
    <submittedName>
        <fullName evidence="5">General secretion pathway protein GspD</fullName>
    </submittedName>
</protein>
<dbReference type="InterPro" id="IPR032789">
    <property type="entry name" value="T2SS-T3SS_pil_N"/>
</dbReference>
<reference evidence="6" key="1">
    <citation type="journal article" date="2019" name="Int. J. Syst. Evol. Microbiol.">
        <title>The Global Catalogue of Microorganisms (GCM) 10K type strain sequencing project: providing services to taxonomists for standard genome sequencing and annotation.</title>
        <authorList>
            <consortium name="The Broad Institute Genomics Platform"/>
            <consortium name="The Broad Institute Genome Sequencing Center for Infectious Disease"/>
            <person name="Wu L."/>
            <person name="Ma J."/>
        </authorList>
    </citation>
    <scope>NUCLEOTIDE SEQUENCE [LARGE SCALE GENOMIC DNA]</scope>
    <source>
        <strain evidence="6">NBRC 15640</strain>
    </source>
</reference>
<dbReference type="AlphaFoldDB" id="A0AAV5NNF5"/>
<name>A0AAV5NNF5_9VIBR</name>
<dbReference type="Pfam" id="PF00263">
    <property type="entry name" value="Secretin"/>
    <property type="match status" value="1"/>
</dbReference>
<accession>A0AAV5NNF5</accession>
<dbReference type="Proteomes" id="UP001156690">
    <property type="component" value="Unassembled WGS sequence"/>
</dbReference>
<evidence type="ECO:0000313" key="5">
    <source>
        <dbReference type="EMBL" id="GLQ72186.1"/>
    </source>
</evidence>
<dbReference type="InterPro" id="IPR001775">
    <property type="entry name" value="GspD/PilQ"/>
</dbReference>
<dbReference type="PRINTS" id="PR00811">
    <property type="entry name" value="BCTERIALGSPD"/>
</dbReference>
<dbReference type="Pfam" id="PF13629">
    <property type="entry name" value="T2SS-T3SS_pil_N"/>
    <property type="match status" value="1"/>
</dbReference>
<sequence>MFLVLKRFALIFVALLASFPGQAARIWNLAEGEARSLSTEQEITSVFISNPKVADYQVIDKHKVVVFGKSLGSSSLLVFDETGKTIASRNLVVNKSLVHIQQQVQLKYPHAEVTIYNLGKQVVLSGVVATEQEKDEINILVGELMGKKSADYQLEWDLGDNQYEMEFMKRRHFEGIVNNIEVASTKQVNVKLSIAEVSHSFLEKFGVEYGSLGHTAGNFADMIKNFSADDIVSIISASGDDTVGQILAEPNLSVISGESASFLVGGELPIVLVRDGTTEVRFKEFGIRLELMAKVLRDEKIKLSLMPEVSSLDTQYSNDKYNLPALKTRRARTTVELGDGQSFVLGGLLSTEDIESLRKIPYIGDIPVLGSLFRKSDTKRNKTELIIVATVNLVKPIHPSQVQLPTMKKSSTLSRFFALDKEYQKASETWANEILATGGFKQ</sequence>
<dbReference type="PANTHER" id="PTHR30332:SF17">
    <property type="entry name" value="TYPE IV PILIATION SYSTEM PROTEIN DR_0774-RELATED"/>
    <property type="match status" value="1"/>
</dbReference>
<dbReference type="GO" id="GO:0009306">
    <property type="term" value="P:protein secretion"/>
    <property type="evidence" value="ECO:0007669"/>
    <property type="project" value="InterPro"/>
</dbReference>
<dbReference type="PANTHER" id="PTHR30332">
    <property type="entry name" value="PROBABLE GENERAL SECRETION PATHWAY PROTEIN D"/>
    <property type="match status" value="1"/>
</dbReference>
<keyword evidence="6" id="KW-1185">Reference proteome</keyword>
<proteinExistence type="inferred from homology"/>
<dbReference type="EMBL" id="BSNX01000012">
    <property type="protein sequence ID" value="GLQ72186.1"/>
    <property type="molecule type" value="Genomic_DNA"/>
</dbReference>
<evidence type="ECO:0000259" key="4">
    <source>
        <dbReference type="Pfam" id="PF13629"/>
    </source>
</evidence>
<dbReference type="GO" id="GO:0015627">
    <property type="term" value="C:type II protein secretion system complex"/>
    <property type="evidence" value="ECO:0007669"/>
    <property type="project" value="TreeGrafter"/>
</dbReference>
<organism evidence="5 6">
    <name type="scientific">Vibrio penaeicida</name>
    <dbReference type="NCBI Taxonomy" id="104609"/>
    <lineage>
        <taxon>Bacteria</taxon>
        <taxon>Pseudomonadati</taxon>
        <taxon>Pseudomonadota</taxon>
        <taxon>Gammaproteobacteria</taxon>
        <taxon>Vibrionales</taxon>
        <taxon>Vibrionaceae</taxon>
        <taxon>Vibrio</taxon>
    </lineage>
</organism>
<keyword evidence="2" id="KW-0732">Signal</keyword>
<dbReference type="RefSeq" id="WP_126609314.1">
    <property type="nucleotide sequence ID" value="NZ_AP025145.1"/>
</dbReference>